<protein>
    <submittedName>
        <fullName evidence="1">Uncharacterized protein</fullName>
    </submittedName>
</protein>
<sequence length="128" mass="13361">MFRMFTDRFNRASIVNAGVQGLQVTAAIAAAYGMLTNPQSSPEFVLDMATHIVTYLALQERPSFAASSASTLLNASRLGAIYTLLTTAGGLGAAVEMTDAVVHAIGLALTVGNFASPEEEVRTPTPAN</sequence>
<evidence type="ECO:0000313" key="1">
    <source>
        <dbReference type="EMBL" id="KTD18410.1"/>
    </source>
</evidence>
<evidence type="ECO:0000313" key="2">
    <source>
        <dbReference type="Proteomes" id="UP000055035"/>
    </source>
</evidence>
<keyword evidence="2" id="KW-1185">Reference proteome</keyword>
<comment type="caution">
    <text evidence="1">The sequence shown here is derived from an EMBL/GenBank/DDBJ whole genome shotgun (WGS) entry which is preliminary data.</text>
</comment>
<proteinExistence type="predicted"/>
<dbReference type="EMBL" id="LNYJ01000011">
    <property type="protein sequence ID" value="KTD18410.1"/>
    <property type="molecule type" value="Genomic_DNA"/>
</dbReference>
<dbReference type="AlphaFoldDB" id="A0A0W0VE67"/>
<gene>
    <name evidence="1" type="ORF">Ljor_2716</name>
</gene>
<reference evidence="1 2" key="1">
    <citation type="submission" date="2015-11" db="EMBL/GenBank/DDBJ databases">
        <title>Genomic analysis of 38 Legionella species identifies large and diverse effector repertoires.</title>
        <authorList>
            <person name="Burstein D."/>
            <person name="Amaro F."/>
            <person name="Zusman T."/>
            <person name="Lifshitz Z."/>
            <person name="Cohen O."/>
            <person name="Gilbert J.A."/>
            <person name="Pupko T."/>
            <person name="Shuman H.A."/>
            <person name="Segal G."/>
        </authorList>
    </citation>
    <scope>NUCLEOTIDE SEQUENCE [LARGE SCALE GENOMIC DNA]</scope>
    <source>
        <strain evidence="1 2">BL-540</strain>
    </source>
</reference>
<dbReference type="PATRIC" id="fig|456.5.peg.2910"/>
<name>A0A0W0VE67_9GAMM</name>
<accession>A0A0W0VE67</accession>
<dbReference type="RefSeq" id="WP_058472072.1">
    <property type="nucleotide sequence ID" value="NZ_CAAAIC010000006.1"/>
</dbReference>
<dbReference type="Proteomes" id="UP000055035">
    <property type="component" value="Unassembled WGS sequence"/>
</dbReference>
<dbReference type="OrthoDB" id="5654239at2"/>
<organism evidence="1 2">
    <name type="scientific">Legionella jordanis</name>
    <dbReference type="NCBI Taxonomy" id="456"/>
    <lineage>
        <taxon>Bacteria</taxon>
        <taxon>Pseudomonadati</taxon>
        <taxon>Pseudomonadota</taxon>
        <taxon>Gammaproteobacteria</taxon>
        <taxon>Legionellales</taxon>
        <taxon>Legionellaceae</taxon>
        <taxon>Legionella</taxon>
    </lineage>
</organism>
<dbReference type="STRING" id="456.Ljor_2716"/>